<protein>
    <submittedName>
        <fullName evidence="1">Uncharacterized protein</fullName>
    </submittedName>
</protein>
<organism evidence="1">
    <name type="scientific">viral metagenome</name>
    <dbReference type="NCBI Taxonomy" id="1070528"/>
    <lineage>
        <taxon>unclassified sequences</taxon>
        <taxon>metagenomes</taxon>
        <taxon>organismal metagenomes</taxon>
    </lineage>
</organism>
<accession>A0A6C0APC0</accession>
<name>A0A6C0APC0_9ZZZZ</name>
<evidence type="ECO:0000313" key="1">
    <source>
        <dbReference type="EMBL" id="QHS81602.1"/>
    </source>
</evidence>
<dbReference type="AlphaFoldDB" id="A0A6C0APC0"/>
<sequence>MATIFVTALLDLREDRSKDRGVEERFKYFKKLASTGIPIILYLSSTYSSYNLSAYPNVRIELCELEDLPIYKDLHGKSVSLPLYRTDYHDTINFMILMNSKIDFIQKAMMLTNATHYAWIDFNVFHVSKHTGSFMNRIQLIANSKLQKSLLVFPGCWQKGTNAHNIFVNVNWRFCGGFFIGDRDSLTNMWTLYKTHFIPTILEKNCMTWEVNFWAHLENTYGWNPSWFKSDHTDEIIALPSTYFSVVASLTTIPSRISNECIKAIDSLLPQVDRVYLSVSKSYSRFSDPIIIPEVFSQEPYASKLKVVFCDDFGPASKYLGALNHIEQNQWIFVCDDDQEYRADLIKRMMNSVSSLGVYQNRYNHICKGTLGTSGGIIHGYVGNLTHRSFLNKLSTFPIMPCARYVDDQWLSAYYYFNNITIRPTSIESYNDIFSVTENGYEKHHASNQLSALGTRDTCVEQLAIALRIHFIQNGSGSIVRFLQKEASSISGSYTYPSLPPYHPTSASFLMYNRTPLLNVRYVNYLLTPEGRYIIHDEKGSLKTENYLLTLSDDLNTIKHSSRLQNVTNLPRRRDTIQGIEDIRLYEFNGQVRLIGTQREWSQNDENRMVIGDISGSEAIHLEVIEPPNATWCEKNWIPLVSENREEFIYKWFPLQIGSVENKRLSIHTELAMPPIFERIRGSTIPQIGPDGNLWFVVHYSDETSPRTYYHMLVILERSSYRLLKTSNPFVFGRIGIEFCIGFCLESEGRIRFWYSQHDRDPMWTSVGTDAFEWSVCC</sequence>
<dbReference type="EMBL" id="MN740758">
    <property type="protein sequence ID" value="QHS81602.1"/>
    <property type="molecule type" value="Genomic_DNA"/>
</dbReference>
<proteinExistence type="predicted"/>
<reference evidence="1" key="1">
    <citation type="journal article" date="2020" name="Nature">
        <title>Giant virus diversity and host interactions through global metagenomics.</title>
        <authorList>
            <person name="Schulz F."/>
            <person name="Roux S."/>
            <person name="Paez-Espino D."/>
            <person name="Jungbluth S."/>
            <person name="Walsh D.A."/>
            <person name="Denef V.J."/>
            <person name="McMahon K.D."/>
            <person name="Konstantinidis K.T."/>
            <person name="Eloe-Fadrosh E.A."/>
            <person name="Kyrpides N.C."/>
            <person name="Woyke T."/>
        </authorList>
    </citation>
    <scope>NUCLEOTIDE SEQUENCE</scope>
    <source>
        <strain evidence="1">GVMAG-S-1101164-72</strain>
    </source>
</reference>